<evidence type="ECO:0000256" key="11">
    <source>
        <dbReference type="SAM" id="Coils"/>
    </source>
</evidence>
<dbReference type="STRING" id="40148.A0A0E0A3G5"/>
<evidence type="ECO:0000259" key="14">
    <source>
        <dbReference type="Pfam" id="PF07460"/>
    </source>
</evidence>
<dbReference type="Pfam" id="PF14416">
    <property type="entry name" value="PMR5N"/>
    <property type="match status" value="1"/>
</dbReference>
<keyword evidence="13" id="KW-0732">Signal</keyword>
<keyword evidence="5" id="KW-0735">Signal-anchor</keyword>
<dbReference type="PANTHER" id="PTHR34462">
    <property type="entry name" value="OS05G0587400 PROTEIN"/>
    <property type="match status" value="1"/>
</dbReference>
<evidence type="ECO:0000313" key="18">
    <source>
        <dbReference type="Proteomes" id="UP000026961"/>
    </source>
</evidence>
<dbReference type="eggNOG" id="ENOG502QR6W">
    <property type="taxonomic scope" value="Eukaryota"/>
</dbReference>
<dbReference type="PANTHER" id="PTHR34462:SF1">
    <property type="entry name" value="OS05G0587400 PROTEIN"/>
    <property type="match status" value="1"/>
</dbReference>
<evidence type="ECO:0000256" key="9">
    <source>
        <dbReference type="ARBA" id="ARBA00023157"/>
    </source>
</evidence>
<sequence length="932" mass="105957">MATRKRLAGAALGCLSLFLLSRALLFSQDDPEPVKRPDEASSISLPPDRIAIIAAAPAPSPATAAASDGSPAPAQDEVRCDLFDGSWVYDPAGYPLYDAGECPFLSDQVTCRRNGRPDSGYEHWRWQPRRCAAALRLRGGEMLEQCRDKRVVLVGDSLNRNMWESLACILYAAAPDRSRATVDDASADHKIFQALDYNCTVEFYWSPFLVDLDDQTRVLKLDRLPATTYRRLAAADVLVFNTGHWWTHTGKFRAWDHLERNGKKVEMGAEEAFNRALRTWTRWLDRNVDSHKTMVFFRSISPEHKNKNWCYNETAPMARAEEYVEAFPRGMVSIVERNVRRARTAVGYLDITRLSELRRDAHPSVFTPSTRKRDVKKLVQEHSPCQPSTLQADAYTTGLSMKEIERRRKIGAANKGKVPWTKGRKLSKEHKELIKRRTTEALRDPKVRKKMLGHRQLHRQASKDKIGAALRKIWERRMVAVKARQEVLRIWSNSIAEAAKYGDYCQDKLDWDSYDRIKSEMISMFLWNKERERIMKKLEKAEAKIVAKKLQAAERSKLQTRGIKKLQHQKLVLRKSDAQPTRVVVSTRPKLKERLTKDSTHNDLVPLPIPIEGIGELIDHDCSRMKSKENGSIQKAGKVDHSQRGRPNWVLVAGGVLLSTLSVRLGCKLKQMFDAKKQNTVADGVEIRQAPGSPLPKSTDLSPLLLVEIPGPESSKENSGVMWTSSPDRLEDPRKPFQYSNSSGSPCFSESGSDIYNKREVIQKLRQQLKRRDEMIVEMQAQIVDLKNSLVVQVTQTTNLQSQLDAASRELFESEREIQHLRKIIADHCVAEALSHDKPLQAGHWQSDATNGHANGYADSSVDDPELHYIGIEKRKGEVEKVEMLKREVCDLKEVIEGKDFLIQSYKEQKLELCGKIRELQEKLSAQVPNIL</sequence>
<comment type="subcellular location">
    <subcellularLocation>
        <location evidence="1">Golgi apparatus membrane</location>
        <topology evidence="1">Single-pass type II membrane protein</topology>
    </subcellularLocation>
</comment>
<keyword evidence="8" id="KW-0472">Membrane</keyword>
<feature type="chain" id="PRO_5002352929" evidence="13">
    <location>
        <begin position="24"/>
        <end position="932"/>
    </location>
</feature>
<evidence type="ECO:0000256" key="13">
    <source>
        <dbReference type="SAM" id="SignalP"/>
    </source>
</evidence>
<dbReference type="GO" id="GO:0000139">
    <property type="term" value="C:Golgi membrane"/>
    <property type="evidence" value="ECO:0007669"/>
    <property type="project" value="UniProtKB-SubCell"/>
</dbReference>
<dbReference type="Proteomes" id="UP000026961">
    <property type="component" value="Chromosome 5"/>
</dbReference>
<feature type="coiled-coil region" evidence="11">
    <location>
        <begin position="524"/>
        <end position="551"/>
    </location>
</feature>
<dbReference type="Pfam" id="PF13839">
    <property type="entry name" value="PC-Esterase"/>
    <property type="match status" value="1"/>
</dbReference>
<evidence type="ECO:0000313" key="17">
    <source>
        <dbReference type="EnsemblPlants" id="OGLUM05G29100.1"/>
    </source>
</evidence>
<evidence type="ECO:0000256" key="12">
    <source>
        <dbReference type="SAM" id="MobiDB-lite"/>
    </source>
</evidence>
<dbReference type="GO" id="GO:0003677">
    <property type="term" value="F:DNA binding"/>
    <property type="evidence" value="ECO:0007669"/>
    <property type="project" value="InterPro"/>
</dbReference>
<feature type="domain" description="Trichome birefringence-like N-terminal" evidence="16">
    <location>
        <begin position="79"/>
        <end position="131"/>
    </location>
</feature>
<evidence type="ECO:0000256" key="6">
    <source>
        <dbReference type="ARBA" id="ARBA00022989"/>
    </source>
</evidence>
<reference evidence="17" key="2">
    <citation type="submission" date="2018-05" db="EMBL/GenBank/DDBJ databases">
        <title>OgluRS3 (Oryza glumaepatula Reference Sequence Version 3).</title>
        <authorList>
            <person name="Zhang J."/>
            <person name="Kudrna D."/>
            <person name="Lee S."/>
            <person name="Talag J."/>
            <person name="Welchert J."/>
            <person name="Wing R.A."/>
        </authorList>
    </citation>
    <scope>NUCLEOTIDE SEQUENCE [LARGE SCALE GENOMIC DNA]</scope>
</reference>
<evidence type="ECO:0000259" key="15">
    <source>
        <dbReference type="Pfam" id="PF13839"/>
    </source>
</evidence>
<evidence type="ECO:0000256" key="5">
    <source>
        <dbReference type="ARBA" id="ARBA00022968"/>
    </source>
</evidence>
<accession>A0A0E0A3G5</accession>
<feature type="domain" description="Trichome birefringence-like C-terminal" evidence="15">
    <location>
        <begin position="137"/>
        <end position="373"/>
    </location>
</feature>
<evidence type="ECO:0000256" key="7">
    <source>
        <dbReference type="ARBA" id="ARBA00023034"/>
    </source>
</evidence>
<dbReference type="Pfam" id="PF07460">
    <property type="entry name" value="NUMOD3"/>
    <property type="match status" value="1"/>
</dbReference>
<dbReference type="InterPro" id="IPR026057">
    <property type="entry name" value="TBL_C"/>
</dbReference>
<keyword evidence="9" id="KW-1015">Disulfide bond</keyword>
<evidence type="ECO:0000256" key="10">
    <source>
        <dbReference type="ARBA" id="ARBA00023180"/>
    </source>
</evidence>
<evidence type="ECO:0000256" key="1">
    <source>
        <dbReference type="ARBA" id="ARBA00004323"/>
    </source>
</evidence>
<evidence type="ECO:0000256" key="3">
    <source>
        <dbReference type="ARBA" id="ARBA00022679"/>
    </source>
</evidence>
<keyword evidence="4" id="KW-0812">Transmembrane</keyword>
<dbReference type="EnsemblPlants" id="OGLUM05G29100.1">
    <property type="protein sequence ID" value="OGLUM05G29100.1"/>
    <property type="gene ID" value="OGLUM05G29100"/>
</dbReference>
<keyword evidence="10" id="KW-0325">Glycoprotein</keyword>
<keyword evidence="11" id="KW-0175">Coiled coil</keyword>
<evidence type="ECO:0000256" key="8">
    <source>
        <dbReference type="ARBA" id="ARBA00023136"/>
    </source>
</evidence>
<feature type="compositionally biased region" description="Polar residues" evidence="12">
    <location>
        <begin position="717"/>
        <end position="727"/>
    </location>
</feature>
<dbReference type="HOGENOM" id="CLU_294307_0_0_1"/>
<dbReference type="InterPro" id="IPR025846">
    <property type="entry name" value="TBL_N"/>
</dbReference>
<comment type="similarity">
    <text evidence="2">Belongs to the PC-esterase family. TBL subfamily.</text>
</comment>
<dbReference type="InterPro" id="IPR003611">
    <property type="entry name" value="NUMOD3"/>
</dbReference>
<keyword evidence="6" id="KW-1133">Transmembrane helix</keyword>
<protein>
    <submittedName>
        <fullName evidence="17">Uncharacterized protein</fullName>
    </submittedName>
</protein>
<name>A0A0E0A3G5_9ORYZ</name>
<evidence type="ECO:0000256" key="4">
    <source>
        <dbReference type="ARBA" id="ARBA00022692"/>
    </source>
</evidence>
<feature type="region of interest" description="Disordered" evidence="12">
    <location>
        <begin position="710"/>
        <end position="731"/>
    </location>
</feature>
<dbReference type="Gramene" id="OGLUM05G29100.1">
    <property type="protein sequence ID" value="OGLUM05G29100.1"/>
    <property type="gene ID" value="OGLUM05G29100"/>
</dbReference>
<reference evidence="17" key="1">
    <citation type="submission" date="2015-04" db="UniProtKB">
        <authorList>
            <consortium name="EnsemblPlants"/>
        </authorList>
    </citation>
    <scope>IDENTIFICATION</scope>
</reference>
<feature type="signal peptide" evidence="13">
    <location>
        <begin position="1"/>
        <end position="23"/>
    </location>
</feature>
<dbReference type="GO" id="GO:1990538">
    <property type="term" value="F:xylan O-acetyltransferase activity"/>
    <property type="evidence" value="ECO:0007669"/>
    <property type="project" value="UniProtKB-ARBA"/>
</dbReference>
<keyword evidence="18" id="KW-1185">Reference proteome</keyword>
<feature type="coiled-coil region" evidence="11">
    <location>
        <begin position="762"/>
        <end position="824"/>
    </location>
</feature>
<feature type="domain" description="Nuclease associated modular" evidence="14">
    <location>
        <begin position="406"/>
        <end position="434"/>
    </location>
</feature>
<organism evidence="17">
    <name type="scientific">Oryza glumipatula</name>
    <dbReference type="NCBI Taxonomy" id="40148"/>
    <lineage>
        <taxon>Eukaryota</taxon>
        <taxon>Viridiplantae</taxon>
        <taxon>Streptophyta</taxon>
        <taxon>Embryophyta</taxon>
        <taxon>Tracheophyta</taxon>
        <taxon>Spermatophyta</taxon>
        <taxon>Magnoliopsida</taxon>
        <taxon>Liliopsida</taxon>
        <taxon>Poales</taxon>
        <taxon>Poaceae</taxon>
        <taxon>BOP clade</taxon>
        <taxon>Oryzoideae</taxon>
        <taxon>Oryzeae</taxon>
        <taxon>Oryzinae</taxon>
        <taxon>Oryza</taxon>
    </lineage>
</organism>
<proteinExistence type="inferred from homology"/>
<evidence type="ECO:0000256" key="2">
    <source>
        <dbReference type="ARBA" id="ARBA00007727"/>
    </source>
</evidence>
<dbReference type="AlphaFoldDB" id="A0A0E0A3G5"/>
<keyword evidence="3" id="KW-0808">Transferase</keyword>
<evidence type="ECO:0000259" key="16">
    <source>
        <dbReference type="Pfam" id="PF14416"/>
    </source>
</evidence>
<keyword evidence="7" id="KW-0333">Golgi apparatus</keyword>